<evidence type="ECO:0000313" key="4">
    <source>
        <dbReference type="Proteomes" id="UP001214530"/>
    </source>
</evidence>
<dbReference type="Proteomes" id="UP001214530">
    <property type="component" value="Chromosome"/>
</dbReference>
<dbReference type="PANTHER" id="PTHR43569">
    <property type="entry name" value="AMIDOHYDROLASE"/>
    <property type="match status" value="1"/>
</dbReference>
<dbReference type="Pfam" id="PF04909">
    <property type="entry name" value="Amidohydro_2"/>
    <property type="match status" value="1"/>
</dbReference>
<accession>A0AAJ5W9P0</accession>
<gene>
    <name evidence="3" type="ORF">P0Y49_00480</name>
</gene>
<organism evidence="3 4">
    <name type="scientific">Candidatus Pedobacter colombiensis</name>
    <dbReference type="NCBI Taxonomy" id="3121371"/>
    <lineage>
        <taxon>Bacteria</taxon>
        <taxon>Pseudomonadati</taxon>
        <taxon>Bacteroidota</taxon>
        <taxon>Sphingobacteriia</taxon>
        <taxon>Sphingobacteriales</taxon>
        <taxon>Sphingobacteriaceae</taxon>
        <taxon>Pedobacter</taxon>
    </lineage>
</organism>
<dbReference type="EMBL" id="CP119313">
    <property type="protein sequence ID" value="WEK19630.1"/>
    <property type="molecule type" value="Genomic_DNA"/>
</dbReference>
<evidence type="ECO:0000259" key="2">
    <source>
        <dbReference type="Pfam" id="PF04909"/>
    </source>
</evidence>
<dbReference type="InterPro" id="IPR032466">
    <property type="entry name" value="Metal_Hydrolase"/>
</dbReference>
<dbReference type="PANTHER" id="PTHR43569:SF2">
    <property type="entry name" value="AMIDOHYDROLASE-RELATED DOMAIN-CONTAINING PROTEIN"/>
    <property type="match status" value="1"/>
</dbReference>
<dbReference type="InterPro" id="IPR052350">
    <property type="entry name" value="Metallo-dep_Lactonases"/>
</dbReference>
<reference evidence="3" key="1">
    <citation type="submission" date="2023-03" db="EMBL/GenBank/DDBJ databases">
        <title>Andean soil-derived lignocellulolytic bacterial consortium as a source of novel taxa and putative plastic-active enzymes.</title>
        <authorList>
            <person name="Diaz-Garcia L."/>
            <person name="Chuvochina M."/>
            <person name="Feuerriegel G."/>
            <person name="Bunk B."/>
            <person name="Sproer C."/>
            <person name="Streit W.R."/>
            <person name="Rodriguez L.M."/>
            <person name="Overmann J."/>
            <person name="Jimenez D.J."/>
        </authorList>
    </citation>
    <scope>NUCLEOTIDE SEQUENCE</scope>
    <source>
        <strain evidence="3">MAG 3858</strain>
    </source>
</reference>
<dbReference type="SUPFAM" id="SSF51556">
    <property type="entry name" value="Metallo-dependent hydrolases"/>
    <property type="match status" value="1"/>
</dbReference>
<dbReference type="InterPro" id="IPR006680">
    <property type="entry name" value="Amidohydro-rel"/>
</dbReference>
<dbReference type="GO" id="GO:0016787">
    <property type="term" value="F:hydrolase activity"/>
    <property type="evidence" value="ECO:0007669"/>
    <property type="project" value="InterPro"/>
</dbReference>
<dbReference type="AlphaFoldDB" id="A0AAJ5W9P0"/>
<evidence type="ECO:0000256" key="1">
    <source>
        <dbReference type="ARBA" id="ARBA00038310"/>
    </source>
</evidence>
<name>A0AAJ5W9P0_9SPHI</name>
<comment type="similarity">
    <text evidence="1">Belongs to the metallo-dependent hydrolases superfamily.</text>
</comment>
<proteinExistence type="inferred from homology"/>
<feature type="domain" description="Amidohydrolase-related" evidence="2">
    <location>
        <begin position="4"/>
        <end position="276"/>
    </location>
</feature>
<protein>
    <submittedName>
        <fullName evidence="3">Amidohydrolase family protein</fullName>
    </submittedName>
</protein>
<sequence length="276" mass="31670">MLKIDSHQHFWIYDEVRDSWITDEMAVLRADYMPSTLLTTLQQHHFDGSVVIQSDQSPAENLFQIKNAENHPFVKGIVGWVDLQADDIEAQLTDLQQYHKLKGFRHILQGENDRALMLKPKFVNGIGKLQSFGYTYDVLIFPDQLKYAAELAAKFPDQPFVLNHIAKPGIKAGAIEEWKKDIIALAQHENVYCKVSGMVTEADWKHWKEADFRPYLDVVFDAFGIERVMYGSDWPVCLVAASYQQTLGLMEGYTSKLSPDEQMLFWGGNATKFYNL</sequence>
<evidence type="ECO:0000313" key="3">
    <source>
        <dbReference type="EMBL" id="WEK19630.1"/>
    </source>
</evidence>
<dbReference type="Gene3D" id="3.20.20.140">
    <property type="entry name" value="Metal-dependent hydrolases"/>
    <property type="match status" value="1"/>
</dbReference>